<name>A0A7Y9I9K9_9ACTN</name>
<gene>
    <name evidence="1" type="ORF">BKA15_004114</name>
</gene>
<evidence type="ECO:0000313" key="2">
    <source>
        <dbReference type="Proteomes" id="UP000569914"/>
    </source>
</evidence>
<keyword evidence="2" id="KW-1185">Reference proteome</keyword>
<organism evidence="1 2">
    <name type="scientific">Microlunatus parietis</name>
    <dbReference type="NCBI Taxonomy" id="682979"/>
    <lineage>
        <taxon>Bacteria</taxon>
        <taxon>Bacillati</taxon>
        <taxon>Actinomycetota</taxon>
        <taxon>Actinomycetes</taxon>
        <taxon>Propionibacteriales</taxon>
        <taxon>Propionibacteriaceae</taxon>
        <taxon>Microlunatus</taxon>
    </lineage>
</organism>
<proteinExistence type="predicted"/>
<dbReference type="RefSeq" id="WP_179753817.1">
    <property type="nucleotide sequence ID" value="NZ_JACCBU010000001.1"/>
</dbReference>
<dbReference type="AlphaFoldDB" id="A0A7Y9I9K9"/>
<reference evidence="1 2" key="1">
    <citation type="submission" date="2020-07" db="EMBL/GenBank/DDBJ databases">
        <title>Sequencing the genomes of 1000 actinobacteria strains.</title>
        <authorList>
            <person name="Klenk H.-P."/>
        </authorList>
    </citation>
    <scope>NUCLEOTIDE SEQUENCE [LARGE SCALE GENOMIC DNA]</scope>
    <source>
        <strain evidence="1 2">DSM 22083</strain>
    </source>
</reference>
<protein>
    <submittedName>
        <fullName evidence="1">Uncharacterized protein</fullName>
    </submittedName>
</protein>
<comment type="caution">
    <text evidence="1">The sequence shown here is derived from an EMBL/GenBank/DDBJ whole genome shotgun (WGS) entry which is preliminary data.</text>
</comment>
<sequence>MAEIRITATARKHRIAQSRIIAALNNAVHTGSIGDQEHFLGVDSLGVELELIIVPDDKRSGEYACIHAMPTRYRNQQQEEE</sequence>
<evidence type="ECO:0000313" key="1">
    <source>
        <dbReference type="EMBL" id="NYE72785.1"/>
    </source>
</evidence>
<accession>A0A7Y9I9K9</accession>
<dbReference type="EMBL" id="JACCBU010000001">
    <property type="protein sequence ID" value="NYE72785.1"/>
    <property type="molecule type" value="Genomic_DNA"/>
</dbReference>
<dbReference type="Proteomes" id="UP000569914">
    <property type="component" value="Unassembled WGS sequence"/>
</dbReference>